<organism evidence="1 2">
    <name type="scientific">Botryotinia fuckeliana (strain T4)</name>
    <name type="common">Noble rot fungus</name>
    <name type="synonym">Botrytis cinerea</name>
    <dbReference type="NCBI Taxonomy" id="999810"/>
    <lineage>
        <taxon>Eukaryota</taxon>
        <taxon>Fungi</taxon>
        <taxon>Dikarya</taxon>
        <taxon>Ascomycota</taxon>
        <taxon>Pezizomycotina</taxon>
        <taxon>Leotiomycetes</taxon>
        <taxon>Helotiales</taxon>
        <taxon>Sclerotiniaceae</taxon>
        <taxon>Botrytis</taxon>
    </lineage>
</organism>
<dbReference type="HOGENOM" id="CLU_2670779_0_0_1"/>
<reference evidence="2" key="1">
    <citation type="journal article" date="2011" name="PLoS Genet.">
        <title>Genomic analysis of the necrotrophic fungal pathogens Sclerotinia sclerotiorum and Botrytis cinerea.</title>
        <authorList>
            <person name="Amselem J."/>
            <person name="Cuomo C.A."/>
            <person name="van Kan J.A."/>
            <person name="Viaud M."/>
            <person name="Benito E.P."/>
            <person name="Couloux A."/>
            <person name="Coutinho P.M."/>
            <person name="de Vries R.P."/>
            <person name="Dyer P.S."/>
            <person name="Fillinger S."/>
            <person name="Fournier E."/>
            <person name="Gout L."/>
            <person name="Hahn M."/>
            <person name="Kohn L."/>
            <person name="Lapalu N."/>
            <person name="Plummer K.M."/>
            <person name="Pradier J.M."/>
            <person name="Quevillon E."/>
            <person name="Sharon A."/>
            <person name="Simon A."/>
            <person name="ten Have A."/>
            <person name="Tudzynski B."/>
            <person name="Tudzynski P."/>
            <person name="Wincker P."/>
            <person name="Andrew M."/>
            <person name="Anthouard V."/>
            <person name="Beever R.E."/>
            <person name="Beffa R."/>
            <person name="Benoit I."/>
            <person name="Bouzid O."/>
            <person name="Brault B."/>
            <person name="Chen Z."/>
            <person name="Choquer M."/>
            <person name="Collemare J."/>
            <person name="Cotton P."/>
            <person name="Danchin E.G."/>
            <person name="Da Silva C."/>
            <person name="Gautier A."/>
            <person name="Giraud C."/>
            <person name="Giraud T."/>
            <person name="Gonzalez C."/>
            <person name="Grossetete S."/>
            <person name="Guldener U."/>
            <person name="Henrissat B."/>
            <person name="Howlett B.J."/>
            <person name="Kodira C."/>
            <person name="Kretschmer M."/>
            <person name="Lappartient A."/>
            <person name="Leroch M."/>
            <person name="Levis C."/>
            <person name="Mauceli E."/>
            <person name="Neuveglise C."/>
            <person name="Oeser B."/>
            <person name="Pearson M."/>
            <person name="Poulain J."/>
            <person name="Poussereau N."/>
            <person name="Quesneville H."/>
            <person name="Rascle C."/>
            <person name="Schumacher J."/>
            <person name="Segurens B."/>
            <person name="Sexton A."/>
            <person name="Silva E."/>
            <person name="Sirven C."/>
            <person name="Soanes D.M."/>
            <person name="Talbot N.J."/>
            <person name="Templeton M."/>
            <person name="Yandava C."/>
            <person name="Yarden O."/>
            <person name="Zeng Q."/>
            <person name="Rollins J.A."/>
            <person name="Lebrun M.H."/>
            <person name="Dickman M."/>
        </authorList>
    </citation>
    <scope>NUCLEOTIDE SEQUENCE [LARGE SCALE GENOMIC DNA]</scope>
    <source>
        <strain evidence="2">T4</strain>
    </source>
</reference>
<accession>G2Y1X3</accession>
<sequence length="75" mass="8667">MDQDTNYPINSQEPPMARDNMVRRMDEHDSRLDCYCDCNTCTYASHLAYAELTCLGNAVREFESSTNQGFELTLY</sequence>
<dbReference type="InParanoid" id="G2Y1X3"/>
<evidence type="ECO:0000313" key="2">
    <source>
        <dbReference type="Proteomes" id="UP000008177"/>
    </source>
</evidence>
<protein>
    <submittedName>
        <fullName evidence="1">Uncharacterized protein</fullName>
    </submittedName>
</protein>
<dbReference type="AlphaFoldDB" id="G2Y1X3"/>
<evidence type="ECO:0000313" key="1">
    <source>
        <dbReference type="EMBL" id="CCD46663.1"/>
    </source>
</evidence>
<gene>
    <name evidence="1" type="ORF">BofuT4_uP042740.1</name>
</gene>
<dbReference type="Proteomes" id="UP000008177">
    <property type="component" value="Unplaced contigs"/>
</dbReference>
<proteinExistence type="predicted"/>
<dbReference type="EMBL" id="FQ790282">
    <property type="protein sequence ID" value="CCD46663.1"/>
    <property type="molecule type" value="Genomic_DNA"/>
</dbReference>
<name>G2Y1X3_BOTF4</name>